<dbReference type="InterPro" id="IPR011251">
    <property type="entry name" value="Luciferase-like_dom"/>
</dbReference>
<sequence length="326" mass="34143">MTTGPAARLSVSLGLWQDRPPGEALDTAVLADAFGFPELWIGEMATYDAFALATAVAARTESIALTTGPLPVAVRDPVMIAMGVASLADLTGRPVAVALGNSSPHVVEQWHGRDRRNPPEALAESARLVRRLLAGDRPDFEGKVLRTHGYRLRLPAPAAPITIAAFGPAAIRVAARQADRMVVSLVTPETAGRLAASLLAEALELDAEVPPVTAWVPVAVDGGDQAREQVRRAVVGYLAAPGYAQMFEEAGFGDVVAFARSRPHPGELLAAVPDALVQAIAALGDADAVAERLASYDVGEIAVLPCCTDDDPAGERTLRALARHLP</sequence>
<dbReference type="RefSeq" id="WP_121433988.1">
    <property type="nucleotide sequence ID" value="NZ_RBWU01000002.1"/>
</dbReference>
<evidence type="ECO:0000256" key="1">
    <source>
        <dbReference type="ARBA" id="ARBA00023002"/>
    </source>
</evidence>
<dbReference type="PANTHER" id="PTHR43244">
    <property type="match status" value="1"/>
</dbReference>
<reference evidence="3 4" key="1">
    <citation type="submission" date="2018-10" db="EMBL/GenBank/DDBJ databases">
        <title>Genomic Encyclopedia of Archaeal and Bacterial Type Strains, Phase II (KMG-II): from individual species to whole genera.</title>
        <authorList>
            <person name="Goeker M."/>
        </authorList>
    </citation>
    <scope>NUCLEOTIDE SEQUENCE [LARGE SCALE GENOMIC DNA]</scope>
    <source>
        <strain evidence="3 4">DSM 43383</strain>
    </source>
</reference>
<dbReference type="SUPFAM" id="SSF51679">
    <property type="entry name" value="Bacterial luciferase-like"/>
    <property type="match status" value="1"/>
</dbReference>
<evidence type="ECO:0000313" key="4">
    <source>
        <dbReference type="Proteomes" id="UP000274601"/>
    </source>
</evidence>
<evidence type="ECO:0000313" key="3">
    <source>
        <dbReference type="EMBL" id="RKS76684.1"/>
    </source>
</evidence>
<organism evidence="3 4">
    <name type="scientific">Actinomadura pelletieri DSM 43383</name>
    <dbReference type="NCBI Taxonomy" id="1120940"/>
    <lineage>
        <taxon>Bacteria</taxon>
        <taxon>Bacillati</taxon>
        <taxon>Actinomycetota</taxon>
        <taxon>Actinomycetes</taxon>
        <taxon>Streptosporangiales</taxon>
        <taxon>Thermomonosporaceae</taxon>
        <taxon>Actinomadura</taxon>
    </lineage>
</organism>
<dbReference type="AlphaFoldDB" id="A0A495QT36"/>
<dbReference type="PANTHER" id="PTHR43244:SF1">
    <property type="entry name" value="5,10-METHYLENETETRAHYDROMETHANOPTERIN REDUCTASE"/>
    <property type="match status" value="1"/>
</dbReference>
<gene>
    <name evidence="3" type="ORF">BZB76_2041</name>
</gene>
<dbReference type="InterPro" id="IPR022526">
    <property type="entry name" value="F420_Rv3093c"/>
</dbReference>
<dbReference type="GO" id="GO:0016705">
    <property type="term" value="F:oxidoreductase activity, acting on paired donors, with incorporation or reduction of molecular oxygen"/>
    <property type="evidence" value="ECO:0007669"/>
    <property type="project" value="InterPro"/>
</dbReference>
<dbReference type="EMBL" id="RBWU01000002">
    <property type="protein sequence ID" value="RKS76684.1"/>
    <property type="molecule type" value="Genomic_DNA"/>
</dbReference>
<keyword evidence="1" id="KW-0560">Oxidoreductase</keyword>
<proteinExistence type="predicted"/>
<dbReference type="Pfam" id="PF00296">
    <property type="entry name" value="Bac_luciferase"/>
    <property type="match status" value="1"/>
</dbReference>
<dbReference type="Gene3D" id="3.20.20.30">
    <property type="entry name" value="Luciferase-like domain"/>
    <property type="match status" value="1"/>
</dbReference>
<feature type="domain" description="Luciferase-like" evidence="2">
    <location>
        <begin position="20"/>
        <end position="296"/>
    </location>
</feature>
<dbReference type="Proteomes" id="UP000274601">
    <property type="component" value="Unassembled WGS sequence"/>
</dbReference>
<keyword evidence="4" id="KW-1185">Reference proteome</keyword>
<dbReference type="InterPro" id="IPR050564">
    <property type="entry name" value="F420-G6PD/mer"/>
</dbReference>
<accession>A0A495QT36</accession>
<dbReference type="NCBIfam" id="TIGR03841">
    <property type="entry name" value="F420_Rv3093c"/>
    <property type="match status" value="1"/>
</dbReference>
<protein>
    <submittedName>
        <fullName evidence="3">Putative F420-dependent oxidoreductase</fullName>
    </submittedName>
</protein>
<comment type="caution">
    <text evidence="3">The sequence shown here is derived from an EMBL/GenBank/DDBJ whole genome shotgun (WGS) entry which is preliminary data.</text>
</comment>
<name>A0A495QT36_9ACTN</name>
<evidence type="ECO:0000259" key="2">
    <source>
        <dbReference type="Pfam" id="PF00296"/>
    </source>
</evidence>
<dbReference type="OrthoDB" id="5729035at2"/>
<dbReference type="InterPro" id="IPR036661">
    <property type="entry name" value="Luciferase-like_sf"/>
</dbReference>